<dbReference type="AlphaFoldDB" id="A0A518CCR9"/>
<proteinExistence type="inferred from homology"/>
<keyword evidence="6" id="KW-0645">Protease</keyword>
<dbReference type="EMBL" id="CP036289">
    <property type="protein sequence ID" value="QDU77025.1"/>
    <property type="molecule type" value="Genomic_DNA"/>
</dbReference>
<evidence type="ECO:0000256" key="8">
    <source>
        <dbReference type="ARBA" id="ARBA00022801"/>
    </source>
</evidence>
<evidence type="ECO:0000313" key="11">
    <source>
        <dbReference type="Proteomes" id="UP000318626"/>
    </source>
</evidence>
<evidence type="ECO:0000256" key="4">
    <source>
        <dbReference type="ARBA" id="ARBA00008236"/>
    </source>
</evidence>
<dbReference type="GO" id="GO:0004177">
    <property type="term" value="F:aminopeptidase activity"/>
    <property type="evidence" value="ECO:0007669"/>
    <property type="project" value="UniProtKB-KW"/>
</dbReference>
<dbReference type="GO" id="GO:0006508">
    <property type="term" value="P:proteolysis"/>
    <property type="evidence" value="ECO:0007669"/>
    <property type="project" value="UniProtKB-KW"/>
</dbReference>
<evidence type="ECO:0000256" key="2">
    <source>
        <dbReference type="ARBA" id="ARBA00001946"/>
    </source>
</evidence>
<organism evidence="10 11">
    <name type="scientific">Bremerella volcania</name>
    <dbReference type="NCBI Taxonomy" id="2527984"/>
    <lineage>
        <taxon>Bacteria</taxon>
        <taxon>Pseudomonadati</taxon>
        <taxon>Planctomycetota</taxon>
        <taxon>Planctomycetia</taxon>
        <taxon>Pirellulales</taxon>
        <taxon>Pirellulaceae</taxon>
        <taxon>Bremerella</taxon>
    </lineage>
</organism>
<dbReference type="InterPro" id="IPR052170">
    <property type="entry name" value="M29_Exopeptidase"/>
</dbReference>
<dbReference type="OrthoDB" id="9803993at2"/>
<keyword evidence="5 10" id="KW-0031">Aminopeptidase</keyword>
<comment type="similarity">
    <text evidence="4">Belongs to the peptidase M29 family.</text>
</comment>
<dbReference type="Proteomes" id="UP000318626">
    <property type="component" value="Chromosome"/>
</dbReference>
<gene>
    <name evidence="10" type="ORF">Pan97_40850</name>
</gene>
<accession>A0A518CCR9</accession>
<dbReference type="KEGG" id="bvo:Pan97_40850"/>
<dbReference type="Gene3D" id="3.40.1830.10">
    <property type="entry name" value="Thermophilic metalloprotease (M29)"/>
    <property type="match status" value="1"/>
</dbReference>
<dbReference type="PANTHER" id="PTHR34448:SF1">
    <property type="entry name" value="BLL6088 PROTEIN"/>
    <property type="match status" value="1"/>
</dbReference>
<dbReference type="GO" id="GO:0046872">
    <property type="term" value="F:metal ion binding"/>
    <property type="evidence" value="ECO:0007669"/>
    <property type="project" value="UniProtKB-KW"/>
</dbReference>
<dbReference type="EC" id="3.4.11.-" evidence="10"/>
<comment type="cofactor">
    <cofactor evidence="1">
        <name>Co(2+)</name>
        <dbReference type="ChEBI" id="CHEBI:48828"/>
    </cofactor>
</comment>
<dbReference type="InterPro" id="IPR000787">
    <property type="entry name" value="Peptidase_M29"/>
</dbReference>
<sequence>MDPRFEKLAKVIVQYSGRVKPGQLVRITGSPVTEPLMIAVYREVVRVGAHPEVAIVPDECKRIMLEEGSDEQLSYENPLLLHAVDTIDCSIGLWGQKNTKALSSISPQKSALQSQARKTYFKKFLGRAADGSLNWVGTQFPCESSAQDAEMSLSEYEDFVFRGGFLDEDDPVALWKKLSVQQQKLADFLMTKKEIRFVTPQGTDLTLGVEGRKWINCDGHENFPDGEVFTGPIETATEGLVKYSFPAVHGGRESDGIELTFREGRVVDAKASKGEDFLIAMLDQDAGARVLGEIAIGTNYAIQEYSKNTLFDEKIGGTFHAAVGASYPESGGTNESGLHWDMVCDLRQGGQIFVDGELISENGRFLNPEFPQPLTNRL</sequence>
<evidence type="ECO:0000256" key="3">
    <source>
        <dbReference type="ARBA" id="ARBA00001947"/>
    </source>
</evidence>
<name>A0A518CCR9_9BACT</name>
<evidence type="ECO:0000313" key="10">
    <source>
        <dbReference type="EMBL" id="QDU77025.1"/>
    </source>
</evidence>
<keyword evidence="9" id="KW-0482">Metalloprotease</keyword>
<dbReference type="InterPro" id="IPR035097">
    <property type="entry name" value="M29_N-terminal"/>
</dbReference>
<dbReference type="RefSeq" id="WP_144975608.1">
    <property type="nucleotide sequence ID" value="NZ_CP036289.1"/>
</dbReference>
<comment type="cofactor">
    <cofactor evidence="3">
        <name>Zn(2+)</name>
        <dbReference type="ChEBI" id="CHEBI:29105"/>
    </cofactor>
</comment>
<evidence type="ECO:0000256" key="7">
    <source>
        <dbReference type="ARBA" id="ARBA00022723"/>
    </source>
</evidence>
<keyword evidence="8 10" id="KW-0378">Hydrolase</keyword>
<dbReference type="GO" id="GO:0008237">
    <property type="term" value="F:metallopeptidase activity"/>
    <property type="evidence" value="ECO:0007669"/>
    <property type="project" value="UniProtKB-KW"/>
</dbReference>
<protein>
    <submittedName>
        <fullName evidence="10">Aminopeptidase 2</fullName>
        <ecNumber evidence="10">3.4.11.-</ecNumber>
    </submittedName>
</protein>
<reference evidence="11" key="1">
    <citation type="submission" date="2019-02" db="EMBL/GenBank/DDBJ databases">
        <title>Deep-cultivation of Planctomycetes and their phenomic and genomic characterization uncovers novel biology.</title>
        <authorList>
            <person name="Wiegand S."/>
            <person name="Jogler M."/>
            <person name="Boedeker C."/>
            <person name="Pinto D."/>
            <person name="Vollmers J."/>
            <person name="Rivas-Marin E."/>
            <person name="Kohn T."/>
            <person name="Peeters S.H."/>
            <person name="Heuer A."/>
            <person name="Rast P."/>
            <person name="Oberbeckmann S."/>
            <person name="Bunk B."/>
            <person name="Jeske O."/>
            <person name="Meyerdierks A."/>
            <person name="Storesund J.E."/>
            <person name="Kallscheuer N."/>
            <person name="Luecker S."/>
            <person name="Lage O.M."/>
            <person name="Pohl T."/>
            <person name="Merkel B.J."/>
            <person name="Hornburger P."/>
            <person name="Mueller R.-W."/>
            <person name="Bruemmer F."/>
            <person name="Labrenz M."/>
            <person name="Spormann A.M."/>
            <person name="Op den Camp H."/>
            <person name="Overmann J."/>
            <person name="Amann R."/>
            <person name="Jetten M.S.M."/>
            <person name="Mascher T."/>
            <person name="Medema M.H."/>
            <person name="Devos D.P."/>
            <person name="Kaster A.-K."/>
            <person name="Ovreas L."/>
            <person name="Rohde M."/>
            <person name="Galperin M.Y."/>
            <person name="Jogler C."/>
        </authorList>
    </citation>
    <scope>NUCLEOTIDE SEQUENCE [LARGE SCALE GENOMIC DNA]</scope>
    <source>
        <strain evidence="11">Pan97</strain>
    </source>
</reference>
<dbReference type="Pfam" id="PF02073">
    <property type="entry name" value="Peptidase_M29"/>
    <property type="match status" value="1"/>
</dbReference>
<comment type="cofactor">
    <cofactor evidence="2">
        <name>Mg(2+)</name>
        <dbReference type="ChEBI" id="CHEBI:18420"/>
    </cofactor>
</comment>
<evidence type="ECO:0000256" key="6">
    <source>
        <dbReference type="ARBA" id="ARBA00022670"/>
    </source>
</evidence>
<dbReference type="PANTHER" id="PTHR34448">
    <property type="entry name" value="AMINOPEPTIDASE"/>
    <property type="match status" value="1"/>
</dbReference>
<keyword evidence="7" id="KW-0479">Metal-binding</keyword>
<dbReference type="PRINTS" id="PR00919">
    <property type="entry name" value="THERMOPTASE"/>
</dbReference>
<keyword evidence="11" id="KW-1185">Reference proteome</keyword>
<evidence type="ECO:0000256" key="5">
    <source>
        <dbReference type="ARBA" id="ARBA00022438"/>
    </source>
</evidence>
<dbReference type="SUPFAM" id="SSF144052">
    <property type="entry name" value="Thermophilic metalloprotease-like"/>
    <property type="match status" value="1"/>
</dbReference>
<evidence type="ECO:0000256" key="1">
    <source>
        <dbReference type="ARBA" id="ARBA00001941"/>
    </source>
</evidence>
<evidence type="ECO:0000256" key="9">
    <source>
        <dbReference type="ARBA" id="ARBA00023049"/>
    </source>
</evidence>